<protein>
    <recommendedName>
        <fullName evidence="6">DUF1512 domain-containing protein</fullName>
    </recommendedName>
</protein>
<feature type="domain" description="DUF1512" evidence="3">
    <location>
        <begin position="202"/>
        <end position="374"/>
    </location>
</feature>
<gene>
    <name evidence="4" type="ordered locus">Igag_0337</name>
</gene>
<organism evidence="4 5">
    <name type="scientific">Ignisphaera aggregans (strain DSM 17230 / JCM 13409 / AQ1.S1)</name>
    <dbReference type="NCBI Taxonomy" id="583356"/>
    <lineage>
        <taxon>Archaea</taxon>
        <taxon>Thermoproteota</taxon>
        <taxon>Thermoprotei</taxon>
        <taxon>Desulfurococcales</taxon>
        <taxon>Desulfurococcaceae</taxon>
        <taxon>Ignisphaera</taxon>
    </lineage>
</organism>
<keyword evidence="1" id="KW-0812">Transmembrane</keyword>
<keyword evidence="5" id="KW-1185">Reference proteome</keyword>
<dbReference type="KEGG" id="iag:Igag_0337"/>
<evidence type="ECO:0000259" key="2">
    <source>
        <dbReference type="Pfam" id="PF07431"/>
    </source>
</evidence>
<dbReference type="PIRSF" id="PIRSF016495">
    <property type="entry name" value="UCP016495"/>
    <property type="match status" value="1"/>
</dbReference>
<evidence type="ECO:0008006" key="6">
    <source>
        <dbReference type="Google" id="ProtNLM"/>
    </source>
</evidence>
<keyword evidence="1" id="KW-0472">Membrane</keyword>
<dbReference type="STRING" id="583356.Igag_0337"/>
<evidence type="ECO:0000313" key="4">
    <source>
        <dbReference type="EMBL" id="ADM27183.1"/>
    </source>
</evidence>
<dbReference type="Pfam" id="PF23542">
    <property type="entry name" value="DUF1512_C"/>
    <property type="match status" value="1"/>
</dbReference>
<dbReference type="HOGENOM" id="CLU_062565_0_0_2"/>
<dbReference type="InterPro" id="IPR056461">
    <property type="entry name" value="DUF1512_C"/>
</dbReference>
<dbReference type="Proteomes" id="UP000001304">
    <property type="component" value="Chromosome"/>
</dbReference>
<reference evidence="4 5" key="1">
    <citation type="journal article" date="2010" name="Stand. Genomic Sci.">
        <title>Complete genome sequence of Ignisphaera aggregans type strain (AQ1.S1).</title>
        <authorList>
            <person name="Goker M."/>
            <person name="Held B."/>
            <person name="Lapidus A."/>
            <person name="Nolan M."/>
            <person name="Spring S."/>
            <person name="Yasawong M."/>
            <person name="Lucas S."/>
            <person name="Glavina Del Rio T."/>
            <person name="Tice H."/>
            <person name="Cheng J.F."/>
            <person name="Goodwin L."/>
            <person name="Tapia R."/>
            <person name="Pitluck S."/>
            <person name="Liolios K."/>
            <person name="Ivanova N."/>
            <person name="Mavromatis K."/>
            <person name="Mikhailova N."/>
            <person name="Pati A."/>
            <person name="Chen A."/>
            <person name="Palaniappan K."/>
            <person name="Brambilla E."/>
            <person name="Land M."/>
            <person name="Hauser L."/>
            <person name="Chang Y.J."/>
            <person name="Jeffries C.D."/>
            <person name="Brettin T."/>
            <person name="Detter J.C."/>
            <person name="Han C."/>
            <person name="Rohde M."/>
            <person name="Sikorski J."/>
            <person name="Woyke T."/>
            <person name="Bristow J."/>
            <person name="Eisen J.A."/>
            <person name="Markowitz V."/>
            <person name="Hugenholtz P."/>
            <person name="Kyrpides N.C."/>
            <person name="Klenk H.P."/>
        </authorList>
    </citation>
    <scope>NUCLEOTIDE SEQUENCE [LARGE SCALE GENOMIC DNA]</scope>
    <source>
        <strain evidence="5">DSM 17230 / JCM 13409 / AQ1.S1</strain>
    </source>
</reference>
<keyword evidence="1" id="KW-1133">Transmembrane helix</keyword>
<dbReference type="InterPro" id="IPR056460">
    <property type="entry name" value="DUF1512_N"/>
</dbReference>
<sequence length="375" mass="41480">MRCIITYIYQQVGGGSDLNTILSILLYMVFFLYFFTDLPQKTQFMRYERGVASRLAVVESLVRESINKVRSYLSKLGIKNIDKMIDTSLENYFVIEPVSIEPIDIIKRLDHMITNNENKFKKDIESLSPGLNRHVLNNIAVSLAIASALYTIYKILRHYYLLGKKYENWVLLMQLYLLMPQLVKELIPYVKAIDGVSRGIPIGDSAGPLVAYKISLLSPRIDIDEDTVYSVVDIDGRKVYVVKAKGPGSTVGKPGKAVAKIAEMLNYKVSRIITVDAALKLEGEQTGTVAEGSGAAIGDPGPEKIEIERIAVKCNAPLDAVIIKMGADEAIKPMSKEIADGVEKAYQKVLEIIRTRTNPGDTIIVAGIGNSVGVY</sequence>
<accession>E0SR34</accession>
<evidence type="ECO:0000313" key="5">
    <source>
        <dbReference type="Proteomes" id="UP000001304"/>
    </source>
</evidence>
<proteinExistence type="predicted"/>
<dbReference type="AlphaFoldDB" id="E0SR34"/>
<evidence type="ECO:0000256" key="1">
    <source>
        <dbReference type="SAM" id="Phobius"/>
    </source>
</evidence>
<dbReference type="Pfam" id="PF07431">
    <property type="entry name" value="DUF1512"/>
    <property type="match status" value="1"/>
</dbReference>
<feature type="transmembrane region" description="Helical" evidence="1">
    <location>
        <begin position="18"/>
        <end position="36"/>
    </location>
</feature>
<dbReference type="BioCyc" id="IAGG583356:GHAH-346-MONOMER"/>
<dbReference type="InterPro" id="IPR009995">
    <property type="entry name" value="DUF1512"/>
</dbReference>
<evidence type="ECO:0000259" key="3">
    <source>
        <dbReference type="Pfam" id="PF23542"/>
    </source>
</evidence>
<dbReference type="EMBL" id="CP002098">
    <property type="protein sequence ID" value="ADM27183.1"/>
    <property type="molecule type" value="Genomic_DNA"/>
</dbReference>
<name>E0SR34_IGNAA</name>
<feature type="domain" description="DUF1512" evidence="2">
    <location>
        <begin position="21"/>
        <end position="197"/>
    </location>
</feature>